<evidence type="ECO:0000256" key="4">
    <source>
        <dbReference type="ARBA" id="ARBA00022989"/>
    </source>
</evidence>
<evidence type="ECO:0000313" key="9">
    <source>
        <dbReference type="Proteomes" id="UP000078396"/>
    </source>
</evidence>
<keyword evidence="3 7" id="KW-0812">Transmembrane</keyword>
<protein>
    <submittedName>
        <fullName evidence="8">Sugar ABC transporter permease</fullName>
    </submittedName>
</protein>
<reference evidence="8 9" key="1">
    <citation type="submission" date="2016-04" db="EMBL/GenBank/DDBJ databases">
        <title>Draft Genome Sequences of Staphylococcus capitis Strain H36, S. capitis Strain H65, S. cohnii Strain H62, S. hominis Strain H69, Mycobacterium iranicum Strain H39, Plantibacter sp. Strain H53, Pseudomonas oryzihabitans Strain H72, and Microbacterium sp. Strain H83, isolated from residential settings.</title>
        <authorList>
            <person name="Lymperopoulou D."/>
            <person name="Adams R.I."/>
            <person name="Lindow S."/>
            <person name="Coil D.A."/>
            <person name="Jospin G."/>
            <person name="Eisen J.A."/>
        </authorList>
    </citation>
    <scope>NUCLEOTIDE SEQUENCE [LARGE SCALE GENOMIC DNA]</scope>
    <source>
        <strain evidence="8 9">H39</strain>
    </source>
</reference>
<dbReference type="AlphaFoldDB" id="A0A178M3Z0"/>
<feature type="transmembrane region" description="Helical" evidence="7">
    <location>
        <begin position="305"/>
        <end position="321"/>
    </location>
</feature>
<evidence type="ECO:0000256" key="7">
    <source>
        <dbReference type="SAM" id="Phobius"/>
    </source>
</evidence>
<evidence type="ECO:0000256" key="1">
    <source>
        <dbReference type="ARBA" id="ARBA00004651"/>
    </source>
</evidence>
<feature type="transmembrane region" description="Helical" evidence="7">
    <location>
        <begin position="169"/>
        <end position="190"/>
    </location>
</feature>
<sequence>MIRKMNASPLLWPAMALLALLIVNVILTPSFLSIRVHDGHLFGSLIDILRNGAPTMLVALGMTLVIASRGIDLSVGAVVAVSGALACAHIAASDDPASLGTVITAMGIALGVAVGLGLWNGMLVSVFGVQPIIATLVLMTAGRGIALFITDGQIVTTVSAPFKVLGAGFALGLPVAILVSLSVFAVVGLLTRRTALGMLLESVGVNPEASRLAGVRHRSIVFAVYVFCALCAGIAGLMIASNISAADANNAGLWIEMDAILAVVIGGTSLLGGRFSLTGTMLGALIIQTLTTTVYTAGITPETTLVFKALVVIAVCLLQSPKFRAGLIRRRSPLAKEPTPPTETDAAAGSAMMPERSAAVAK</sequence>
<dbReference type="GO" id="GO:0022857">
    <property type="term" value="F:transmembrane transporter activity"/>
    <property type="evidence" value="ECO:0007669"/>
    <property type="project" value="InterPro"/>
</dbReference>
<keyword evidence="4 7" id="KW-1133">Transmembrane helix</keyword>
<accession>A0A178M3Z0</accession>
<evidence type="ECO:0000256" key="5">
    <source>
        <dbReference type="ARBA" id="ARBA00023136"/>
    </source>
</evidence>
<feature type="transmembrane region" description="Helical" evidence="7">
    <location>
        <begin position="279"/>
        <end position="299"/>
    </location>
</feature>
<evidence type="ECO:0000256" key="2">
    <source>
        <dbReference type="ARBA" id="ARBA00022475"/>
    </source>
</evidence>
<feature type="transmembrane region" description="Helical" evidence="7">
    <location>
        <begin position="220"/>
        <end position="239"/>
    </location>
</feature>
<feature type="region of interest" description="Disordered" evidence="6">
    <location>
        <begin position="334"/>
        <end position="362"/>
    </location>
</feature>
<dbReference type="STRING" id="912594.AWC12_12510"/>
<dbReference type="OrthoDB" id="9808136at2"/>
<name>A0A178M3Z0_MYCIR</name>
<keyword evidence="5 7" id="KW-0472">Membrane</keyword>
<dbReference type="PANTHER" id="PTHR32196:SF19">
    <property type="entry name" value="GALACTOFURANOSE TRANSPORTER PERMEASE PROTEIN YTFT"/>
    <property type="match status" value="1"/>
</dbReference>
<feature type="transmembrane region" description="Helical" evidence="7">
    <location>
        <begin position="73"/>
        <end position="92"/>
    </location>
</feature>
<feature type="transmembrane region" description="Helical" evidence="7">
    <location>
        <begin position="48"/>
        <end position="66"/>
    </location>
</feature>
<dbReference type="GO" id="GO:0005886">
    <property type="term" value="C:plasma membrane"/>
    <property type="evidence" value="ECO:0007669"/>
    <property type="project" value="UniProtKB-SubCell"/>
</dbReference>
<dbReference type="EMBL" id="LWCS01000002">
    <property type="protein sequence ID" value="OAN41813.1"/>
    <property type="molecule type" value="Genomic_DNA"/>
</dbReference>
<dbReference type="CDD" id="cd06579">
    <property type="entry name" value="TM_PBP1_transp_AraH_like"/>
    <property type="match status" value="1"/>
</dbReference>
<proteinExistence type="predicted"/>
<dbReference type="PANTHER" id="PTHR32196">
    <property type="entry name" value="ABC TRANSPORTER PERMEASE PROTEIN YPHD-RELATED-RELATED"/>
    <property type="match status" value="1"/>
</dbReference>
<dbReference type="Proteomes" id="UP000078396">
    <property type="component" value="Unassembled WGS sequence"/>
</dbReference>
<dbReference type="Pfam" id="PF02653">
    <property type="entry name" value="BPD_transp_2"/>
    <property type="match status" value="1"/>
</dbReference>
<organism evidence="8 9">
    <name type="scientific">Mycolicibacterium iranicum</name>
    <name type="common">Mycobacterium iranicum</name>
    <dbReference type="NCBI Taxonomy" id="912594"/>
    <lineage>
        <taxon>Bacteria</taxon>
        <taxon>Bacillati</taxon>
        <taxon>Actinomycetota</taxon>
        <taxon>Actinomycetes</taxon>
        <taxon>Mycobacteriales</taxon>
        <taxon>Mycobacteriaceae</taxon>
        <taxon>Mycolicibacterium</taxon>
    </lineage>
</organism>
<evidence type="ECO:0000256" key="6">
    <source>
        <dbReference type="SAM" id="MobiDB-lite"/>
    </source>
</evidence>
<evidence type="ECO:0000256" key="3">
    <source>
        <dbReference type="ARBA" id="ARBA00022692"/>
    </source>
</evidence>
<evidence type="ECO:0000313" key="8">
    <source>
        <dbReference type="EMBL" id="OAN41813.1"/>
    </source>
</evidence>
<comment type="caution">
    <text evidence="8">The sequence shown here is derived from an EMBL/GenBank/DDBJ whole genome shotgun (WGS) entry which is preliminary data.</text>
</comment>
<gene>
    <name evidence="8" type="ORF">A4X20_02905</name>
</gene>
<dbReference type="InterPro" id="IPR001851">
    <property type="entry name" value="ABC_transp_permease"/>
</dbReference>
<feature type="transmembrane region" description="Helical" evidence="7">
    <location>
        <begin position="126"/>
        <end position="149"/>
    </location>
</feature>
<comment type="subcellular location">
    <subcellularLocation>
        <location evidence="1">Cell membrane</location>
        <topology evidence="1">Multi-pass membrane protein</topology>
    </subcellularLocation>
</comment>
<feature type="transmembrane region" description="Helical" evidence="7">
    <location>
        <begin position="251"/>
        <end position="272"/>
    </location>
</feature>
<feature type="transmembrane region" description="Helical" evidence="7">
    <location>
        <begin position="98"/>
        <end position="119"/>
    </location>
</feature>
<keyword evidence="2" id="KW-1003">Cell membrane</keyword>